<comment type="similarity">
    <text evidence="2">Belongs to the UTP25 family.</text>
</comment>
<evidence type="ECO:0000313" key="7">
    <source>
        <dbReference type="EMBL" id="GMH53642.1"/>
    </source>
</evidence>
<dbReference type="GO" id="GO:0019843">
    <property type="term" value="F:rRNA binding"/>
    <property type="evidence" value="ECO:0007669"/>
    <property type="project" value="TreeGrafter"/>
</dbReference>
<dbReference type="EMBL" id="BRXZ01002063">
    <property type="protein sequence ID" value="GMH53642.1"/>
    <property type="molecule type" value="Genomic_DNA"/>
</dbReference>
<dbReference type="AlphaFoldDB" id="A0A9W7DSX2"/>
<dbReference type="InterPro" id="IPR053939">
    <property type="entry name" value="UTP25_C"/>
</dbReference>
<dbReference type="PANTHER" id="PTHR12933:SF0">
    <property type="entry name" value="U3 SMALL NUCLEOLAR RNA-ASSOCIATED PROTEIN 25 HOMOLOG"/>
    <property type="match status" value="1"/>
</dbReference>
<reference evidence="7" key="1">
    <citation type="submission" date="2022-07" db="EMBL/GenBank/DDBJ databases">
        <title>Genome analysis of Parmales, a sister group of diatoms, reveals the evolutionary specialization of diatoms from phago-mixotrophs to photoautotrophs.</title>
        <authorList>
            <person name="Ban H."/>
            <person name="Sato S."/>
            <person name="Yoshikawa S."/>
            <person name="Kazumasa Y."/>
            <person name="Nakamura Y."/>
            <person name="Ichinomiya M."/>
            <person name="Saitoh K."/>
            <person name="Sato N."/>
            <person name="Blanc-Mathieu R."/>
            <person name="Endo H."/>
            <person name="Kuwata A."/>
            <person name="Ogata H."/>
        </authorList>
    </citation>
    <scope>NUCLEOTIDE SEQUENCE</scope>
</reference>
<name>A0A9W7DSX2_9STRA</name>
<dbReference type="GO" id="GO:0000462">
    <property type="term" value="P:maturation of SSU-rRNA from tricistronic rRNA transcript (SSU-rRNA, 5.8S rRNA, LSU-rRNA)"/>
    <property type="evidence" value="ECO:0007669"/>
    <property type="project" value="TreeGrafter"/>
</dbReference>
<evidence type="ECO:0008006" key="9">
    <source>
        <dbReference type="Google" id="ProtNLM"/>
    </source>
</evidence>
<feature type="compositionally biased region" description="Basic residues" evidence="4">
    <location>
        <begin position="1"/>
        <end position="16"/>
    </location>
</feature>
<feature type="domain" description="UTP25 NTP hydrolase-like" evidence="6">
    <location>
        <begin position="199"/>
        <end position="475"/>
    </location>
</feature>
<proteinExistence type="inferred from homology"/>
<evidence type="ECO:0000256" key="1">
    <source>
        <dbReference type="ARBA" id="ARBA00004604"/>
    </source>
</evidence>
<dbReference type="InterPro" id="IPR010678">
    <property type="entry name" value="UTP25"/>
</dbReference>
<feature type="compositionally biased region" description="Low complexity" evidence="4">
    <location>
        <begin position="144"/>
        <end position="174"/>
    </location>
</feature>
<feature type="compositionally biased region" description="Acidic residues" evidence="4">
    <location>
        <begin position="104"/>
        <end position="117"/>
    </location>
</feature>
<feature type="compositionally biased region" description="Low complexity" evidence="4">
    <location>
        <begin position="118"/>
        <end position="130"/>
    </location>
</feature>
<protein>
    <recommendedName>
        <fullName evidence="9">U3 small nucleolar RNA-associated protein 25</fullName>
    </recommendedName>
</protein>
<dbReference type="Pfam" id="PF06862">
    <property type="entry name" value="Utp25_C"/>
    <property type="match status" value="1"/>
</dbReference>
<evidence type="ECO:0000256" key="4">
    <source>
        <dbReference type="SAM" id="MobiDB-lite"/>
    </source>
</evidence>
<dbReference type="OrthoDB" id="10264378at2759"/>
<organism evidence="7 8">
    <name type="scientific">Triparma retinervis</name>
    <dbReference type="NCBI Taxonomy" id="2557542"/>
    <lineage>
        <taxon>Eukaryota</taxon>
        <taxon>Sar</taxon>
        <taxon>Stramenopiles</taxon>
        <taxon>Ochrophyta</taxon>
        <taxon>Bolidophyceae</taxon>
        <taxon>Parmales</taxon>
        <taxon>Triparmaceae</taxon>
        <taxon>Triparma</taxon>
    </lineage>
</organism>
<comment type="caution">
    <text evidence="7">The sequence shown here is derived from an EMBL/GenBank/DDBJ whole genome shotgun (WGS) entry which is preliminary data.</text>
</comment>
<dbReference type="Pfam" id="PF22916">
    <property type="entry name" value="UTP25_NTPase-like"/>
    <property type="match status" value="1"/>
</dbReference>
<dbReference type="PANTHER" id="PTHR12933">
    <property type="entry name" value="ORF PROTEIN-RELATED"/>
    <property type="match status" value="1"/>
</dbReference>
<evidence type="ECO:0000259" key="6">
    <source>
        <dbReference type="Pfam" id="PF22916"/>
    </source>
</evidence>
<evidence type="ECO:0000256" key="3">
    <source>
        <dbReference type="ARBA" id="ARBA00023242"/>
    </source>
</evidence>
<comment type="subcellular location">
    <subcellularLocation>
        <location evidence="1">Nucleus</location>
        <location evidence="1">Nucleolus</location>
    </subcellularLocation>
</comment>
<evidence type="ECO:0000256" key="2">
    <source>
        <dbReference type="ARBA" id="ARBA00009223"/>
    </source>
</evidence>
<dbReference type="GO" id="GO:0032040">
    <property type="term" value="C:small-subunit processome"/>
    <property type="evidence" value="ECO:0007669"/>
    <property type="project" value="TreeGrafter"/>
</dbReference>
<feature type="compositionally biased region" description="Pro residues" evidence="4">
    <location>
        <begin position="58"/>
        <end position="67"/>
    </location>
</feature>
<dbReference type="Proteomes" id="UP001165082">
    <property type="component" value="Unassembled WGS sequence"/>
</dbReference>
<feature type="region of interest" description="Disordered" evidence="4">
    <location>
        <begin position="30"/>
        <end position="180"/>
    </location>
</feature>
<gene>
    <name evidence="7" type="ORF">TrRE_jg1663</name>
</gene>
<dbReference type="InterPro" id="IPR053940">
    <property type="entry name" value="UTP25_NTPase-like"/>
</dbReference>
<evidence type="ECO:0000259" key="5">
    <source>
        <dbReference type="Pfam" id="PF06862"/>
    </source>
</evidence>
<sequence length="671" mass="75166">MPPFKKKKDKKKKKKSGTVDKYYGEVVDEEQIKKSKKRLRAPVGASRLQPYVKKPRAPRPPSPPPSPTSAEELASESDSDGSVELDAAPSLELLTKTSKKSIYSDDEEEEESEDEGSESNSDSDSQSDSDPTPASRPTLPANQPNPFFHTFPSSPPSLSKSSSQTSNTQTSIFSPSPPPVDLSSAVSSFADALVTGGKRQNEDAVVGHILSHVNNVITVVSKNDKKVQDPPRDQGYFRNTVLVLLPTRGVALDYINVLLEKADTGSTDKASYVLNYERLEKEFSLDADDVEEEDVKKARKKGKQFMKFLGPFVNSDDDFKLGISLSPNFSDSITKIRKTGTSKTTKNHPIRLYSAFENSDIIVASPLGLKLLFSKDPTKVSPILSSLNIIHIPYADVLFNQNWAHVDEILSLCNKRPDSAEALKDISFDRVYEWVLDREDDDTSRTARQLVISSSFINADISSTFSKNALSLAGSYKTKLTSLGGAVGDVDVKVQQLFQRISCDDFRLASKMKLEYFRHNILKTIKSRKSTNNLVYIPSYFDFVSVRNLLLRLEISHVTITEYSRWSEVQRGRSRFFHGQKPILLYTGRAHFYHRLKIRGVRHLTFFGLPDYPWAYSDMVNCVERGDGSGGGEASCVSLFTKFEQFQLERIVGKENSKVVRKSDKETFMFF</sequence>
<evidence type="ECO:0000313" key="8">
    <source>
        <dbReference type="Proteomes" id="UP001165082"/>
    </source>
</evidence>
<dbReference type="GO" id="GO:0034511">
    <property type="term" value="F:U3 snoRNA binding"/>
    <property type="evidence" value="ECO:0007669"/>
    <property type="project" value="InterPro"/>
</dbReference>
<feature type="region of interest" description="Disordered" evidence="4">
    <location>
        <begin position="1"/>
        <end position="20"/>
    </location>
</feature>
<feature type="compositionally biased region" description="Acidic residues" evidence="4">
    <location>
        <begin position="73"/>
        <end position="83"/>
    </location>
</feature>
<accession>A0A9W7DSX2</accession>
<keyword evidence="3" id="KW-0539">Nucleus</keyword>
<keyword evidence="8" id="KW-1185">Reference proteome</keyword>
<feature type="domain" description="UTP25 C-terminal" evidence="5">
    <location>
        <begin position="488"/>
        <end position="670"/>
    </location>
</feature>